<keyword evidence="1" id="KW-0472">Membrane</keyword>
<evidence type="ECO:0000313" key="2">
    <source>
        <dbReference type="EMBL" id="MBM9577820.1"/>
    </source>
</evidence>
<dbReference type="EMBL" id="JAFFPU010000041">
    <property type="protein sequence ID" value="MBM9577820.1"/>
    <property type="molecule type" value="Genomic_DNA"/>
</dbReference>
<reference evidence="2 3" key="1">
    <citation type="submission" date="2021-02" db="EMBL/GenBank/DDBJ databases">
        <title>Leptospira ainlahdjerensis sp. nov., Leptospira ainazelensis sp. nov., Leptospira abararensis sp. nov. and Leptospira chreensis sp. nov., four new species isolated from water sources in Algeria.</title>
        <authorList>
            <person name="Amara Korba A."/>
            <person name="Kainiu M."/>
            <person name="Vincent A.T."/>
            <person name="Mariet J.-F."/>
            <person name="Veyrier F.J."/>
            <person name="Goarant C."/>
            <person name="Picardeau M."/>
        </authorList>
    </citation>
    <scope>NUCLEOTIDE SEQUENCE [LARGE SCALE GENOMIC DNA]</scope>
    <source>
        <strain evidence="2 3">201903070</strain>
    </source>
</reference>
<name>A0ABS2UG19_9LEPT</name>
<gene>
    <name evidence="2" type="ORF">JWG45_11730</name>
</gene>
<keyword evidence="3" id="KW-1185">Reference proteome</keyword>
<dbReference type="NCBIfam" id="NF047679">
    <property type="entry name" value="LIC10906_fam"/>
    <property type="match status" value="1"/>
</dbReference>
<feature type="transmembrane region" description="Helical" evidence="1">
    <location>
        <begin position="6"/>
        <end position="23"/>
    </location>
</feature>
<feature type="transmembrane region" description="Helical" evidence="1">
    <location>
        <begin position="69"/>
        <end position="88"/>
    </location>
</feature>
<dbReference type="RefSeq" id="WP_205279888.1">
    <property type="nucleotide sequence ID" value="NZ_JAFFPU010000041.1"/>
</dbReference>
<accession>A0ABS2UG19</accession>
<feature type="transmembrane region" description="Helical" evidence="1">
    <location>
        <begin position="165"/>
        <end position="187"/>
    </location>
</feature>
<evidence type="ECO:0008006" key="4">
    <source>
        <dbReference type="Google" id="ProtNLM"/>
    </source>
</evidence>
<feature type="transmembrane region" description="Helical" evidence="1">
    <location>
        <begin position="100"/>
        <end position="120"/>
    </location>
</feature>
<sequence length="306" mass="35515">MNYAFIISFSCSFFILILGVYVFRFAPLKYSNIRLNYLLMTLSLGQWVFFSSLRYFIPKELIDIYSNYALIPSALVPFFLTRVTTQLIGEIKILNKLRYFQYSILSYILISCLFCKAIIVNPDAIAQFKPLLAYHVLIFYSIIYIGASTFWMLKNGIQSKGAKRVRSHLLMLGTLIGLFVSILFVYVLPFFGIFLGLLSCLGILPATLFWSVAILQYNAFETKSMILKSRFLAKRQVPLLSRLTFRPVLWFHFLLDPLDYRLQLRSSRAEVVQSMLQYHLTLQEGAAMSHRSKIRKVAAFFESYFK</sequence>
<evidence type="ECO:0000313" key="3">
    <source>
        <dbReference type="Proteomes" id="UP000724686"/>
    </source>
</evidence>
<feature type="transmembrane region" description="Helical" evidence="1">
    <location>
        <begin position="35"/>
        <end position="57"/>
    </location>
</feature>
<keyword evidence="1" id="KW-1133">Transmembrane helix</keyword>
<feature type="transmembrane region" description="Helical" evidence="1">
    <location>
        <begin position="193"/>
        <end position="220"/>
    </location>
</feature>
<dbReference type="Proteomes" id="UP000724686">
    <property type="component" value="Unassembled WGS sequence"/>
</dbReference>
<comment type="caution">
    <text evidence="2">The sequence shown here is derived from an EMBL/GenBank/DDBJ whole genome shotgun (WGS) entry which is preliminary data.</text>
</comment>
<proteinExistence type="predicted"/>
<protein>
    <recommendedName>
        <fullName evidence="4">Histidine kinase N-terminal 7TM region domain-containing protein</fullName>
    </recommendedName>
</protein>
<evidence type="ECO:0000256" key="1">
    <source>
        <dbReference type="SAM" id="Phobius"/>
    </source>
</evidence>
<organism evidence="2 3">
    <name type="scientific">Leptospira ainlahdjerensis</name>
    <dbReference type="NCBI Taxonomy" id="2810033"/>
    <lineage>
        <taxon>Bacteria</taxon>
        <taxon>Pseudomonadati</taxon>
        <taxon>Spirochaetota</taxon>
        <taxon>Spirochaetia</taxon>
        <taxon>Leptospirales</taxon>
        <taxon>Leptospiraceae</taxon>
        <taxon>Leptospira</taxon>
    </lineage>
</organism>
<feature type="transmembrane region" description="Helical" evidence="1">
    <location>
        <begin position="132"/>
        <end position="153"/>
    </location>
</feature>
<keyword evidence="1" id="KW-0812">Transmembrane</keyword>